<dbReference type="Proteomes" id="UP000276133">
    <property type="component" value="Unassembled WGS sequence"/>
</dbReference>
<evidence type="ECO:0000313" key="2">
    <source>
        <dbReference type="Proteomes" id="UP000276133"/>
    </source>
</evidence>
<evidence type="ECO:0000313" key="1">
    <source>
        <dbReference type="EMBL" id="RNA39154.1"/>
    </source>
</evidence>
<gene>
    <name evidence="1" type="ORF">BpHYR1_031382</name>
</gene>
<dbReference type="EMBL" id="REGN01000780">
    <property type="protein sequence ID" value="RNA39154.1"/>
    <property type="molecule type" value="Genomic_DNA"/>
</dbReference>
<reference evidence="1 2" key="1">
    <citation type="journal article" date="2018" name="Sci. Rep.">
        <title>Genomic signatures of local adaptation to the degree of environmental predictability in rotifers.</title>
        <authorList>
            <person name="Franch-Gras L."/>
            <person name="Hahn C."/>
            <person name="Garcia-Roger E.M."/>
            <person name="Carmona M.J."/>
            <person name="Serra M."/>
            <person name="Gomez A."/>
        </authorList>
    </citation>
    <scope>NUCLEOTIDE SEQUENCE [LARGE SCALE GENOMIC DNA]</scope>
    <source>
        <strain evidence="1">HYR1</strain>
    </source>
</reference>
<name>A0A3M7STK6_BRAPC</name>
<organism evidence="1 2">
    <name type="scientific">Brachionus plicatilis</name>
    <name type="common">Marine rotifer</name>
    <name type="synonym">Brachionus muelleri</name>
    <dbReference type="NCBI Taxonomy" id="10195"/>
    <lineage>
        <taxon>Eukaryota</taxon>
        <taxon>Metazoa</taxon>
        <taxon>Spiralia</taxon>
        <taxon>Gnathifera</taxon>
        <taxon>Rotifera</taxon>
        <taxon>Eurotatoria</taxon>
        <taxon>Monogononta</taxon>
        <taxon>Pseudotrocha</taxon>
        <taxon>Ploima</taxon>
        <taxon>Brachionidae</taxon>
        <taxon>Brachionus</taxon>
    </lineage>
</organism>
<proteinExistence type="predicted"/>
<keyword evidence="2" id="KW-1185">Reference proteome</keyword>
<sequence>MKIIKDFLLRTIRYSTRTTLRLISTAIHFSFKRSWQKSQIAFRKSTEKFSNFFRKKNEKKETLNLDKFKIPAIFKYCICIAKTPLAKNLRRNYFKFYRFDSKEIATTVHFEASSFISPKQESNDS</sequence>
<dbReference type="AlphaFoldDB" id="A0A3M7STK6"/>
<protein>
    <submittedName>
        <fullName evidence="1">Uncharacterized protein</fullName>
    </submittedName>
</protein>
<accession>A0A3M7STK6</accession>
<comment type="caution">
    <text evidence="1">The sequence shown here is derived from an EMBL/GenBank/DDBJ whole genome shotgun (WGS) entry which is preliminary data.</text>
</comment>